<dbReference type="OrthoDB" id="630188at2759"/>
<dbReference type="Proteomes" id="UP000054097">
    <property type="component" value="Unassembled WGS sequence"/>
</dbReference>
<name>A0A0C3AJK9_SERVB</name>
<dbReference type="HOGENOM" id="CLU_544125_0_0_1"/>
<sequence length="469" mass="54736">MQLTYRRAIGLTTLVFWLLLAVAIWQFHPSSIATIVPFHHIPWMPSLNFGSSYGKRPRPPLSDGSWIRSFERMNDTLVWDIKRGCLEPSSLTPGHTRSMDVDAWEWILADGSRLTEFDIECFVIRALQSRIGFVLVGDSLTEHITAALEMMLLMPHPPQQPRLITREYEWGWTRWSKQTNPTIFSNNMTLSRHHPLTQRIMARWESGDEELKNIPLERLSRPIVRMFRSSNLASEEEISEVIEHDMGTPVNWTETLRIPTPWREHLKRHIEEPGWEGEKPSIVLISTGPHWEPARFGRAVTESQMKQAYELVMRKVYDSFLSFPSDLPIRVMYRSTMPGHEYCTRYHYPVTLFDDIAKDPTPSKNHYHYHWFPKYNAFAKGLWDEGPLSLSRNRMQEVDIDILKSRGGPAKREPEASVATEYWDVWNMTVTRPDAHVGNNGRDCLHFCPAGVYYWVVRAWWDTIVINGY</sequence>
<organism evidence="1 2">
    <name type="scientific">Serendipita vermifera MAFF 305830</name>
    <dbReference type="NCBI Taxonomy" id="933852"/>
    <lineage>
        <taxon>Eukaryota</taxon>
        <taxon>Fungi</taxon>
        <taxon>Dikarya</taxon>
        <taxon>Basidiomycota</taxon>
        <taxon>Agaricomycotina</taxon>
        <taxon>Agaricomycetes</taxon>
        <taxon>Sebacinales</taxon>
        <taxon>Serendipitaceae</taxon>
        <taxon>Serendipita</taxon>
    </lineage>
</organism>
<protein>
    <submittedName>
        <fullName evidence="1">Uncharacterized protein</fullName>
    </submittedName>
</protein>
<dbReference type="EMBL" id="KN824320">
    <property type="protein sequence ID" value="KIM24790.1"/>
    <property type="molecule type" value="Genomic_DNA"/>
</dbReference>
<keyword evidence="2" id="KW-1185">Reference proteome</keyword>
<proteinExistence type="predicted"/>
<dbReference type="AlphaFoldDB" id="A0A0C3AJK9"/>
<accession>A0A0C3AJK9</accession>
<evidence type="ECO:0000313" key="2">
    <source>
        <dbReference type="Proteomes" id="UP000054097"/>
    </source>
</evidence>
<reference evidence="1 2" key="1">
    <citation type="submission" date="2014-04" db="EMBL/GenBank/DDBJ databases">
        <authorList>
            <consortium name="DOE Joint Genome Institute"/>
            <person name="Kuo A."/>
            <person name="Zuccaro A."/>
            <person name="Kohler A."/>
            <person name="Nagy L.G."/>
            <person name="Floudas D."/>
            <person name="Copeland A."/>
            <person name="Barry K.W."/>
            <person name="Cichocki N."/>
            <person name="Veneault-Fourrey C."/>
            <person name="LaButti K."/>
            <person name="Lindquist E.A."/>
            <person name="Lipzen A."/>
            <person name="Lundell T."/>
            <person name="Morin E."/>
            <person name="Murat C."/>
            <person name="Sun H."/>
            <person name="Tunlid A."/>
            <person name="Henrissat B."/>
            <person name="Grigoriev I.V."/>
            <person name="Hibbett D.S."/>
            <person name="Martin F."/>
            <person name="Nordberg H.P."/>
            <person name="Cantor M.N."/>
            <person name="Hua S.X."/>
        </authorList>
    </citation>
    <scope>NUCLEOTIDE SEQUENCE [LARGE SCALE GENOMIC DNA]</scope>
    <source>
        <strain evidence="1 2">MAFF 305830</strain>
    </source>
</reference>
<reference evidence="2" key="2">
    <citation type="submission" date="2015-01" db="EMBL/GenBank/DDBJ databases">
        <title>Evolutionary Origins and Diversification of the Mycorrhizal Mutualists.</title>
        <authorList>
            <consortium name="DOE Joint Genome Institute"/>
            <consortium name="Mycorrhizal Genomics Consortium"/>
            <person name="Kohler A."/>
            <person name="Kuo A."/>
            <person name="Nagy L.G."/>
            <person name="Floudas D."/>
            <person name="Copeland A."/>
            <person name="Barry K.W."/>
            <person name="Cichocki N."/>
            <person name="Veneault-Fourrey C."/>
            <person name="LaButti K."/>
            <person name="Lindquist E.A."/>
            <person name="Lipzen A."/>
            <person name="Lundell T."/>
            <person name="Morin E."/>
            <person name="Murat C."/>
            <person name="Riley R."/>
            <person name="Ohm R."/>
            <person name="Sun H."/>
            <person name="Tunlid A."/>
            <person name="Henrissat B."/>
            <person name="Grigoriev I.V."/>
            <person name="Hibbett D.S."/>
            <person name="Martin F."/>
        </authorList>
    </citation>
    <scope>NUCLEOTIDE SEQUENCE [LARGE SCALE GENOMIC DNA]</scope>
    <source>
        <strain evidence="2">MAFF 305830</strain>
    </source>
</reference>
<evidence type="ECO:0000313" key="1">
    <source>
        <dbReference type="EMBL" id="KIM24790.1"/>
    </source>
</evidence>
<gene>
    <name evidence="1" type="ORF">M408DRAFT_229202</name>
</gene>